<dbReference type="Proteomes" id="UP000251281">
    <property type="component" value="Unassembled WGS sequence"/>
</dbReference>
<dbReference type="AlphaFoldDB" id="A0A329U6A9"/>
<protein>
    <submittedName>
        <fullName evidence="1">Uncharacterized protein</fullName>
    </submittedName>
</protein>
<reference evidence="1 2" key="1">
    <citation type="submission" date="2018-02" db="EMBL/GenBank/DDBJ databases">
        <title>Complete genome sequencing of Faecalibacterium prausnitzii strains isolated from the human gut.</title>
        <authorList>
            <person name="Fitzgerald B.C."/>
            <person name="Shkoporov A.N."/>
            <person name="Ross P.R."/>
            <person name="Hill C."/>
        </authorList>
    </citation>
    <scope>NUCLEOTIDE SEQUENCE [LARGE SCALE GENOMIC DNA]</scope>
    <source>
        <strain evidence="1 2">APC923/51-1</strain>
    </source>
</reference>
<name>A0A329U6A9_9FIRM</name>
<dbReference type="EMBL" id="PRLD01000009">
    <property type="protein sequence ID" value="RAW56724.1"/>
    <property type="molecule type" value="Genomic_DNA"/>
</dbReference>
<gene>
    <name evidence="1" type="ORF">C4N24_09875</name>
</gene>
<proteinExistence type="predicted"/>
<accession>A0A329U6A9</accession>
<evidence type="ECO:0000313" key="1">
    <source>
        <dbReference type="EMBL" id="RAW56724.1"/>
    </source>
</evidence>
<organism evidence="1 2">
    <name type="scientific">Faecalibacterium prausnitzii</name>
    <dbReference type="NCBI Taxonomy" id="853"/>
    <lineage>
        <taxon>Bacteria</taxon>
        <taxon>Bacillati</taxon>
        <taxon>Bacillota</taxon>
        <taxon>Clostridia</taxon>
        <taxon>Eubacteriales</taxon>
        <taxon>Oscillospiraceae</taxon>
        <taxon>Faecalibacterium</taxon>
    </lineage>
</organism>
<evidence type="ECO:0000313" key="2">
    <source>
        <dbReference type="Proteomes" id="UP000251281"/>
    </source>
</evidence>
<comment type="caution">
    <text evidence="1">The sequence shown here is derived from an EMBL/GenBank/DDBJ whole genome shotgun (WGS) entry which is preliminary data.</text>
</comment>
<sequence>MLDIPTSVPRVRGAVTEATWKLPLHDGAGDYPVKAGWSTLKTEHRQKFIWTRRNVNMEKNDIFNTNLLQLPMKAQVADEGVVQDIASVAEHSFQIGYSSAMQTFAEAAAALEAKANVQQ</sequence>